<dbReference type="EMBL" id="MU128968">
    <property type="protein sequence ID" value="KAF9513842.1"/>
    <property type="molecule type" value="Genomic_DNA"/>
</dbReference>
<feature type="region of interest" description="Disordered" evidence="1">
    <location>
        <begin position="1"/>
        <end position="57"/>
    </location>
</feature>
<dbReference type="Pfam" id="PF00172">
    <property type="entry name" value="Zn_clus"/>
    <property type="match status" value="1"/>
</dbReference>
<proteinExistence type="predicted"/>
<feature type="compositionally biased region" description="Pro residues" evidence="1">
    <location>
        <begin position="197"/>
        <end position="207"/>
    </location>
</feature>
<accession>A0A9P6AY38</accession>
<feature type="compositionally biased region" description="Low complexity" evidence="1">
    <location>
        <begin position="7"/>
        <end position="20"/>
    </location>
</feature>
<reference evidence="3" key="1">
    <citation type="journal article" date="2020" name="Nat. Commun.">
        <title>Large-scale genome sequencing of mycorrhizal fungi provides insights into the early evolution of symbiotic traits.</title>
        <authorList>
            <person name="Miyauchi S."/>
            <person name="Kiss E."/>
            <person name="Kuo A."/>
            <person name="Drula E."/>
            <person name="Kohler A."/>
            <person name="Sanchez-Garcia M."/>
            <person name="Morin E."/>
            <person name="Andreopoulos B."/>
            <person name="Barry K.W."/>
            <person name="Bonito G."/>
            <person name="Buee M."/>
            <person name="Carver A."/>
            <person name="Chen C."/>
            <person name="Cichocki N."/>
            <person name="Clum A."/>
            <person name="Culley D."/>
            <person name="Crous P.W."/>
            <person name="Fauchery L."/>
            <person name="Girlanda M."/>
            <person name="Hayes R.D."/>
            <person name="Keri Z."/>
            <person name="LaButti K."/>
            <person name="Lipzen A."/>
            <person name="Lombard V."/>
            <person name="Magnuson J."/>
            <person name="Maillard F."/>
            <person name="Murat C."/>
            <person name="Nolan M."/>
            <person name="Ohm R.A."/>
            <person name="Pangilinan J."/>
            <person name="Pereira M.F."/>
            <person name="Perotto S."/>
            <person name="Peter M."/>
            <person name="Pfister S."/>
            <person name="Riley R."/>
            <person name="Sitrit Y."/>
            <person name="Stielow J.B."/>
            <person name="Szollosi G."/>
            <person name="Zifcakova L."/>
            <person name="Stursova M."/>
            <person name="Spatafora J.W."/>
            <person name="Tedersoo L."/>
            <person name="Vaario L.M."/>
            <person name="Yamada A."/>
            <person name="Yan M."/>
            <person name="Wang P."/>
            <person name="Xu J."/>
            <person name="Bruns T."/>
            <person name="Baldrian P."/>
            <person name="Vilgalys R."/>
            <person name="Dunand C."/>
            <person name="Henrissat B."/>
            <person name="Grigoriev I.V."/>
            <person name="Hibbett D."/>
            <person name="Nagy L.G."/>
            <person name="Martin F.M."/>
        </authorList>
    </citation>
    <scope>NUCLEOTIDE SEQUENCE</scope>
    <source>
        <strain evidence="3">UP504</strain>
    </source>
</reference>
<feature type="domain" description="Zn(2)-C6 fungal-type" evidence="2">
    <location>
        <begin position="66"/>
        <end position="106"/>
    </location>
</feature>
<sequence length="207" mass="22575">MSSLEHPYSSPRRPSESGPSAQGAPLPVTPPYNTGVGQYQANAPNSGVEGSGNSRKIKARERVKVACNHCRSRKIKCDAERPFCTGCVRAKRVHLTNTSKERACMQTMVRSLARPYHKSRSGLHHEETSKNHWVGLILKVRDMGNNVKDTIIKTLPALLACGRASRIGFGTNPHSPTFGTMSRINNPHVADMSPPQHATPPPPSLDP</sequence>
<dbReference type="Proteomes" id="UP000886523">
    <property type="component" value="Unassembled WGS sequence"/>
</dbReference>
<dbReference type="PROSITE" id="PS50048">
    <property type="entry name" value="ZN2_CY6_FUNGAL_2"/>
    <property type="match status" value="1"/>
</dbReference>
<evidence type="ECO:0000313" key="3">
    <source>
        <dbReference type="EMBL" id="KAF9513842.1"/>
    </source>
</evidence>
<dbReference type="Gene3D" id="4.10.240.10">
    <property type="entry name" value="Zn(2)-C6 fungal-type DNA-binding domain"/>
    <property type="match status" value="1"/>
</dbReference>
<feature type="compositionally biased region" description="Polar residues" evidence="1">
    <location>
        <begin position="172"/>
        <end position="185"/>
    </location>
</feature>
<comment type="caution">
    <text evidence="3">The sequence shown here is derived from an EMBL/GenBank/DDBJ whole genome shotgun (WGS) entry which is preliminary data.</text>
</comment>
<evidence type="ECO:0000313" key="4">
    <source>
        <dbReference type="Proteomes" id="UP000886523"/>
    </source>
</evidence>
<dbReference type="InterPro" id="IPR001138">
    <property type="entry name" value="Zn2Cys6_DnaBD"/>
</dbReference>
<dbReference type="AlphaFoldDB" id="A0A9P6AY38"/>
<dbReference type="CDD" id="cd00067">
    <property type="entry name" value="GAL4"/>
    <property type="match status" value="1"/>
</dbReference>
<name>A0A9P6AY38_9AGAM</name>
<keyword evidence="4" id="KW-1185">Reference proteome</keyword>
<organism evidence="3 4">
    <name type="scientific">Hydnum rufescens UP504</name>
    <dbReference type="NCBI Taxonomy" id="1448309"/>
    <lineage>
        <taxon>Eukaryota</taxon>
        <taxon>Fungi</taxon>
        <taxon>Dikarya</taxon>
        <taxon>Basidiomycota</taxon>
        <taxon>Agaricomycotina</taxon>
        <taxon>Agaricomycetes</taxon>
        <taxon>Cantharellales</taxon>
        <taxon>Hydnaceae</taxon>
        <taxon>Hydnum</taxon>
    </lineage>
</organism>
<dbReference type="GO" id="GO:0008270">
    <property type="term" value="F:zinc ion binding"/>
    <property type="evidence" value="ECO:0007669"/>
    <property type="project" value="InterPro"/>
</dbReference>
<feature type="region of interest" description="Disordered" evidence="1">
    <location>
        <begin position="172"/>
        <end position="207"/>
    </location>
</feature>
<dbReference type="SUPFAM" id="SSF57701">
    <property type="entry name" value="Zn2/Cys6 DNA-binding domain"/>
    <property type="match status" value="1"/>
</dbReference>
<evidence type="ECO:0000256" key="1">
    <source>
        <dbReference type="SAM" id="MobiDB-lite"/>
    </source>
</evidence>
<dbReference type="InterPro" id="IPR036864">
    <property type="entry name" value="Zn2-C6_fun-type_DNA-bd_sf"/>
</dbReference>
<dbReference type="OrthoDB" id="39175at2759"/>
<gene>
    <name evidence="3" type="ORF">BS47DRAFT_1382301</name>
</gene>
<dbReference type="GO" id="GO:0000981">
    <property type="term" value="F:DNA-binding transcription factor activity, RNA polymerase II-specific"/>
    <property type="evidence" value="ECO:0007669"/>
    <property type="project" value="InterPro"/>
</dbReference>
<feature type="compositionally biased region" description="Polar residues" evidence="1">
    <location>
        <begin position="31"/>
        <end position="45"/>
    </location>
</feature>
<dbReference type="SMART" id="SM00066">
    <property type="entry name" value="GAL4"/>
    <property type="match status" value="1"/>
</dbReference>
<evidence type="ECO:0000259" key="2">
    <source>
        <dbReference type="PROSITE" id="PS50048"/>
    </source>
</evidence>
<protein>
    <recommendedName>
        <fullName evidence="2">Zn(2)-C6 fungal-type domain-containing protein</fullName>
    </recommendedName>
</protein>